<dbReference type="Gene3D" id="3.30.460.10">
    <property type="entry name" value="Beta Polymerase, domain 2"/>
    <property type="match status" value="1"/>
</dbReference>
<sequence>MDAAAAARDLVRARFPDARLTLLAGSTARGTATATSDLDIVVILDGPPAPYRETLRLDGRLVELFVQTPESTRLCWVREAAERRNTLADMCAYGITLTGAEAAAALRDEATAFLAAGAPALTPAELARRRYALTDGLDDLADATDPGERDAIAGIVLVAAAELALLADRRWLGRGKWLVRRLRDHDPAVADRLLAAHRRAVAEGDPGDLTAAADEVLARVGGRLTAGYHAT</sequence>
<evidence type="ECO:0000313" key="2">
    <source>
        <dbReference type="EMBL" id="GIE93109.1"/>
    </source>
</evidence>
<accession>A0A919JTN4</accession>
<feature type="domain" description="Polymerase nucleotidyl transferase" evidence="1">
    <location>
        <begin position="9"/>
        <end position="49"/>
    </location>
</feature>
<dbReference type="Pfam" id="PF01909">
    <property type="entry name" value="NTP_transf_2"/>
    <property type="match status" value="1"/>
</dbReference>
<gene>
    <name evidence="2" type="ORF">Ari01nite_05740</name>
</gene>
<evidence type="ECO:0000259" key="1">
    <source>
        <dbReference type="Pfam" id="PF01909"/>
    </source>
</evidence>
<dbReference type="RefSeq" id="WP_203778951.1">
    <property type="nucleotide sequence ID" value="NZ_BOMV01000005.1"/>
</dbReference>
<keyword evidence="3" id="KW-1185">Reference proteome</keyword>
<reference evidence="2" key="1">
    <citation type="submission" date="2021-01" db="EMBL/GenBank/DDBJ databases">
        <title>Whole genome shotgun sequence of Actinoplanes rishiriensis NBRC 108556.</title>
        <authorList>
            <person name="Komaki H."/>
            <person name="Tamura T."/>
        </authorList>
    </citation>
    <scope>NUCLEOTIDE SEQUENCE</scope>
    <source>
        <strain evidence="2">NBRC 108556</strain>
    </source>
</reference>
<name>A0A919JTN4_9ACTN</name>
<dbReference type="InterPro" id="IPR043519">
    <property type="entry name" value="NT_sf"/>
</dbReference>
<dbReference type="CDD" id="cd05403">
    <property type="entry name" value="NT_KNTase_like"/>
    <property type="match status" value="1"/>
</dbReference>
<dbReference type="InterPro" id="IPR002934">
    <property type="entry name" value="Polymerase_NTP_transf_dom"/>
</dbReference>
<proteinExistence type="predicted"/>
<comment type="caution">
    <text evidence="2">The sequence shown here is derived from an EMBL/GenBank/DDBJ whole genome shotgun (WGS) entry which is preliminary data.</text>
</comment>
<dbReference type="AlphaFoldDB" id="A0A919JTN4"/>
<evidence type="ECO:0000313" key="3">
    <source>
        <dbReference type="Proteomes" id="UP000636960"/>
    </source>
</evidence>
<dbReference type="EMBL" id="BOMV01000005">
    <property type="protein sequence ID" value="GIE93109.1"/>
    <property type="molecule type" value="Genomic_DNA"/>
</dbReference>
<organism evidence="2 3">
    <name type="scientific">Paractinoplanes rishiriensis</name>
    <dbReference type="NCBI Taxonomy" id="1050105"/>
    <lineage>
        <taxon>Bacteria</taxon>
        <taxon>Bacillati</taxon>
        <taxon>Actinomycetota</taxon>
        <taxon>Actinomycetes</taxon>
        <taxon>Micromonosporales</taxon>
        <taxon>Micromonosporaceae</taxon>
        <taxon>Paractinoplanes</taxon>
    </lineage>
</organism>
<dbReference type="Proteomes" id="UP000636960">
    <property type="component" value="Unassembled WGS sequence"/>
</dbReference>
<dbReference type="GO" id="GO:0016779">
    <property type="term" value="F:nucleotidyltransferase activity"/>
    <property type="evidence" value="ECO:0007669"/>
    <property type="project" value="InterPro"/>
</dbReference>
<dbReference type="SUPFAM" id="SSF81301">
    <property type="entry name" value="Nucleotidyltransferase"/>
    <property type="match status" value="1"/>
</dbReference>
<protein>
    <submittedName>
        <fullName evidence="2">Nucleotidyltransferase</fullName>
    </submittedName>
</protein>